<proteinExistence type="predicted"/>
<dbReference type="AlphaFoldDB" id="A0AAV2SY10"/>
<comment type="caution">
    <text evidence="3">The sequence shown here is derived from an EMBL/GenBank/DDBJ whole genome shotgun (WGS) entry which is preliminary data.</text>
</comment>
<dbReference type="SUPFAM" id="SSF56436">
    <property type="entry name" value="C-type lectin-like"/>
    <property type="match status" value="1"/>
</dbReference>
<evidence type="ECO:0000259" key="2">
    <source>
        <dbReference type="PROSITE" id="PS50041"/>
    </source>
</evidence>
<dbReference type="Gene3D" id="3.10.100.10">
    <property type="entry name" value="Mannose-Binding Protein A, subunit A"/>
    <property type="match status" value="1"/>
</dbReference>
<feature type="domain" description="C-type lectin" evidence="2">
    <location>
        <begin position="1"/>
        <end position="111"/>
    </location>
</feature>
<organism evidence="3 4">
    <name type="scientific">Meganyctiphanes norvegica</name>
    <name type="common">Northern krill</name>
    <name type="synonym">Thysanopoda norvegica</name>
    <dbReference type="NCBI Taxonomy" id="48144"/>
    <lineage>
        <taxon>Eukaryota</taxon>
        <taxon>Metazoa</taxon>
        <taxon>Ecdysozoa</taxon>
        <taxon>Arthropoda</taxon>
        <taxon>Crustacea</taxon>
        <taxon>Multicrustacea</taxon>
        <taxon>Malacostraca</taxon>
        <taxon>Eumalacostraca</taxon>
        <taxon>Eucarida</taxon>
        <taxon>Euphausiacea</taxon>
        <taxon>Euphausiidae</taxon>
        <taxon>Meganyctiphanes</taxon>
    </lineage>
</organism>
<feature type="non-terminal residue" evidence="3">
    <location>
        <position position="1"/>
    </location>
</feature>
<keyword evidence="1" id="KW-0430">Lectin</keyword>
<protein>
    <recommendedName>
        <fullName evidence="2">C-type lectin domain-containing protein</fullName>
    </recommendedName>
</protein>
<dbReference type="InterPro" id="IPR051663">
    <property type="entry name" value="CLec_Tetranectin-domain"/>
</dbReference>
<dbReference type="GO" id="GO:0030246">
    <property type="term" value="F:carbohydrate binding"/>
    <property type="evidence" value="ECO:0007669"/>
    <property type="project" value="UniProtKB-KW"/>
</dbReference>
<dbReference type="CDD" id="cd00037">
    <property type="entry name" value="CLECT"/>
    <property type="match status" value="1"/>
</dbReference>
<gene>
    <name evidence="3" type="ORF">MNOR_LOCUS42053</name>
</gene>
<sequence>ATVSCVSEGGTLATIRSAEQLRDFFLYVNQLGIAEADYWLGGSDVQSENIWLWQDGTLIPMGTPFWGTLGSNAQTQAPTGGAQENCLALMSGMYFYFSDQDCTNQYKAVCMYQKQS</sequence>
<dbReference type="EMBL" id="CAXKWB010191546">
    <property type="protein sequence ID" value="CAL4256601.1"/>
    <property type="molecule type" value="Genomic_DNA"/>
</dbReference>
<dbReference type="PROSITE" id="PS50041">
    <property type="entry name" value="C_TYPE_LECTIN_2"/>
    <property type="match status" value="1"/>
</dbReference>
<dbReference type="InterPro" id="IPR001304">
    <property type="entry name" value="C-type_lectin-like"/>
</dbReference>
<dbReference type="Proteomes" id="UP001497623">
    <property type="component" value="Unassembled WGS sequence"/>
</dbReference>
<evidence type="ECO:0000313" key="4">
    <source>
        <dbReference type="Proteomes" id="UP001497623"/>
    </source>
</evidence>
<evidence type="ECO:0000256" key="1">
    <source>
        <dbReference type="ARBA" id="ARBA00022734"/>
    </source>
</evidence>
<dbReference type="InterPro" id="IPR016186">
    <property type="entry name" value="C-type_lectin-like/link_sf"/>
</dbReference>
<reference evidence="3 4" key="1">
    <citation type="submission" date="2024-05" db="EMBL/GenBank/DDBJ databases">
        <authorList>
            <person name="Wallberg A."/>
        </authorList>
    </citation>
    <scope>NUCLEOTIDE SEQUENCE [LARGE SCALE GENOMIC DNA]</scope>
</reference>
<accession>A0AAV2SY10</accession>
<evidence type="ECO:0000313" key="3">
    <source>
        <dbReference type="EMBL" id="CAL4256601.1"/>
    </source>
</evidence>
<dbReference type="InterPro" id="IPR016187">
    <property type="entry name" value="CTDL_fold"/>
</dbReference>
<dbReference type="Pfam" id="PF00059">
    <property type="entry name" value="Lectin_C"/>
    <property type="match status" value="1"/>
</dbReference>
<dbReference type="PANTHER" id="PTHR22799:SF6">
    <property type="entry name" value="C-TYPE LECTIN DOMAIN FAMILY 4 MEMBER M-LIKE"/>
    <property type="match status" value="1"/>
</dbReference>
<keyword evidence="4" id="KW-1185">Reference proteome</keyword>
<dbReference type="GO" id="GO:0005615">
    <property type="term" value="C:extracellular space"/>
    <property type="evidence" value="ECO:0007669"/>
    <property type="project" value="TreeGrafter"/>
</dbReference>
<name>A0AAV2SY10_MEGNR</name>
<dbReference type="PANTHER" id="PTHR22799">
    <property type="entry name" value="TETRANECTIN-RELATED"/>
    <property type="match status" value="1"/>
</dbReference>